<dbReference type="PANTHER" id="PTHR46609:SF8">
    <property type="entry name" value="YQAJ VIRAL RECOMBINASE DOMAIN-CONTAINING PROTEIN"/>
    <property type="match status" value="1"/>
</dbReference>
<dbReference type="InterPro" id="IPR011335">
    <property type="entry name" value="Restrct_endonuc-II-like"/>
</dbReference>
<dbReference type="InterPro" id="IPR011604">
    <property type="entry name" value="PDDEXK-like_dom_sf"/>
</dbReference>
<dbReference type="PANTHER" id="PTHR46609">
    <property type="entry name" value="EXONUCLEASE, PHAGE-TYPE/RECB, C-TERMINAL DOMAIN-CONTAINING PROTEIN"/>
    <property type="match status" value="1"/>
</dbReference>
<dbReference type="InterPro" id="IPR051703">
    <property type="entry name" value="NF-kappa-B_Signaling_Reg"/>
</dbReference>
<keyword evidence="1" id="KW-0863">Zinc-finger</keyword>
<dbReference type="EnsemblMetazoa" id="AALFPA23_024074.R35896">
    <property type="protein sequence ID" value="AALFPA23_024074.P35896"/>
    <property type="gene ID" value="AALFPA23_024074"/>
</dbReference>
<keyword evidence="1" id="KW-0479">Metal-binding</keyword>
<keyword evidence="4" id="KW-1185">Reference proteome</keyword>
<reference evidence="4" key="1">
    <citation type="journal article" date="2015" name="Proc. Natl. Acad. Sci. U.S.A.">
        <title>Genome sequence of the Asian Tiger mosquito, Aedes albopictus, reveals insights into its biology, genetics, and evolution.</title>
        <authorList>
            <person name="Chen X.G."/>
            <person name="Jiang X."/>
            <person name="Gu J."/>
            <person name="Xu M."/>
            <person name="Wu Y."/>
            <person name="Deng Y."/>
            <person name="Zhang C."/>
            <person name="Bonizzoni M."/>
            <person name="Dermauw W."/>
            <person name="Vontas J."/>
            <person name="Armbruster P."/>
            <person name="Huang X."/>
            <person name="Yang Y."/>
            <person name="Zhang H."/>
            <person name="He W."/>
            <person name="Peng H."/>
            <person name="Liu Y."/>
            <person name="Wu K."/>
            <person name="Chen J."/>
            <person name="Lirakis M."/>
            <person name="Topalis P."/>
            <person name="Van Leeuwen T."/>
            <person name="Hall A.B."/>
            <person name="Jiang X."/>
            <person name="Thorpe C."/>
            <person name="Mueller R.L."/>
            <person name="Sun C."/>
            <person name="Waterhouse R.M."/>
            <person name="Yan G."/>
            <person name="Tu Z.J."/>
            <person name="Fang X."/>
            <person name="James A.A."/>
        </authorList>
    </citation>
    <scope>NUCLEOTIDE SEQUENCE [LARGE SCALE GENOMIC DNA]</scope>
    <source>
        <strain evidence="4">Foshan</strain>
    </source>
</reference>
<dbReference type="CDD" id="cd22343">
    <property type="entry name" value="PDDEXK_lambda_exonuclease-like"/>
    <property type="match status" value="1"/>
</dbReference>
<dbReference type="Pfam" id="PF09588">
    <property type="entry name" value="YqaJ"/>
    <property type="match status" value="1"/>
</dbReference>
<protein>
    <recommendedName>
        <fullName evidence="2">SWIM-type domain-containing protein</fullName>
    </recommendedName>
</protein>
<proteinExistence type="predicted"/>
<dbReference type="RefSeq" id="XP_062700052.1">
    <property type="nucleotide sequence ID" value="XM_062844068.1"/>
</dbReference>
<sequence>MDQQMNVLLQSVRVEVDIVDLFDFAQESTRNWKEGNEIFKNNHVIVVGVTKVAGESIHIFCSCLRGSNPSEPPREIRMVTSSELRNWEISCSCPAGKFRCKHQFACLLFIHRNKDLEILSATDVRQQWGKVAKIQAEALYEPVPLSGLCNQRKRNTSATVSDDLSSSIFNLFISELPGSALAKSMIGRNTLRPKESEMESSALPSAELQIESLPESFNQNLPEWNPLQNQPTDVIEKEDIQQEIKLAQAYLRPFIANPLVTARWKYYHGPLLDFKLHLFYEYRVCVSSEESLSICAETHNQSNDIWRRERRMRITASECYDLYTYYLNDTGDRDWNKKLSSILHPLEKRLPPLLYGKQMEGHALDCYRKKNPGKNVIRMGLVIPPSAPFLGCSPDAVVVDDAKLIEIKCPFSGKDKCMSEMIEGLKWIEKKTENYTLRKKHAYYGQVQLGMCLTRTKSTDLVIYSAYENDYFLINVPYDSNFIAKMFPVLREIYFNIFLPMLCAE</sequence>
<evidence type="ECO:0000259" key="2">
    <source>
        <dbReference type="PROSITE" id="PS50966"/>
    </source>
</evidence>
<dbReference type="InterPro" id="IPR007527">
    <property type="entry name" value="Znf_SWIM"/>
</dbReference>
<organism evidence="3 4">
    <name type="scientific">Aedes albopictus</name>
    <name type="common">Asian tiger mosquito</name>
    <name type="synonym">Stegomyia albopicta</name>
    <dbReference type="NCBI Taxonomy" id="7160"/>
    <lineage>
        <taxon>Eukaryota</taxon>
        <taxon>Metazoa</taxon>
        <taxon>Ecdysozoa</taxon>
        <taxon>Arthropoda</taxon>
        <taxon>Hexapoda</taxon>
        <taxon>Insecta</taxon>
        <taxon>Pterygota</taxon>
        <taxon>Neoptera</taxon>
        <taxon>Endopterygota</taxon>
        <taxon>Diptera</taxon>
        <taxon>Nematocera</taxon>
        <taxon>Culicoidea</taxon>
        <taxon>Culicidae</taxon>
        <taxon>Culicinae</taxon>
        <taxon>Aedini</taxon>
        <taxon>Aedes</taxon>
        <taxon>Stegomyia</taxon>
    </lineage>
</organism>
<evidence type="ECO:0000313" key="4">
    <source>
        <dbReference type="Proteomes" id="UP000069940"/>
    </source>
</evidence>
<dbReference type="EnsemblMetazoa" id="AALFPA23_013792.R20008">
    <property type="protein sequence ID" value="AALFPA23_013792.P20008"/>
    <property type="gene ID" value="AALFPA23_013792"/>
</dbReference>
<dbReference type="GeneID" id="134284790"/>
<name>A0ABM1Z0D9_AEDAL</name>
<evidence type="ECO:0000256" key="1">
    <source>
        <dbReference type="PROSITE-ProRule" id="PRU00325"/>
    </source>
</evidence>
<evidence type="ECO:0000313" key="3">
    <source>
        <dbReference type="EnsemblMetazoa" id="AALFPA23_013792.P20008"/>
    </source>
</evidence>
<dbReference type="SUPFAM" id="SSF52980">
    <property type="entry name" value="Restriction endonuclease-like"/>
    <property type="match status" value="1"/>
</dbReference>
<dbReference type="PROSITE" id="PS50966">
    <property type="entry name" value="ZF_SWIM"/>
    <property type="match status" value="1"/>
</dbReference>
<accession>A0ABM1Z0D9</accession>
<dbReference type="GeneID" id="134284791"/>
<keyword evidence="1" id="KW-0862">Zinc</keyword>
<dbReference type="InterPro" id="IPR019080">
    <property type="entry name" value="YqaJ_viral_recombinase"/>
</dbReference>
<dbReference type="Proteomes" id="UP000069940">
    <property type="component" value="Unassembled WGS sequence"/>
</dbReference>
<feature type="domain" description="SWIM-type" evidence="2">
    <location>
        <begin position="76"/>
        <end position="111"/>
    </location>
</feature>
<dbReference type="Gene3D" id="3.90.320.10">
    <property type="match status" value="1"/>
</dbReference>
<dbReference type="RefSeq" id="XP_062700051.1">
    <property type="nucleotide sequence ID" value="XM_062844067.1"/>
</dbReference>
<reference evidence="3" key="2">
    <citation type="submission" date="2025-05" db="UniProtKB">
        <authorList>
            <consortium name="EnsemblMetazoa"/>
        </authorList>
    </citation>
    <scope>IDENTIFICATION</scope>
    <source>
        <strain evidence="3">Foshan</strain>
    </source>
</reference>